<feature type="compositionally biased region" description="Basic and acidic residues" evidence="1">
    <location>
        <begin position="450"/>
        <end position="460"/>
    </location>
</feature>
<organism evidence="3 4">
    <name type="scientific">Apiospora kogelbergensis</name>
    <dbReference type="NCBI Taxonomy" id="1337665"/>
    <lineage>
        <taxon>Eukaryota</taxon>
        <taxon>Fungi</taxon>
        <taxon>Dikarya</taxon>
        <taxon>Ascomycota</taxon>
        <taxon>Pezizomycotina</taxon>
        <taxon>Sordariomycetes</taxon>
        <taxon>Xylariomycetidae</taxon>
        <taxon>Amphisphaeriales</taxon>
        <taxon>Apiosporaceae</taxon>
        <taxon>Apiospora</taxon>
    </lineage>
</organism>
<dbReference type="InterPro" id="IPR027417">
    <property type="entry name" value="P-loop_NTPase"/>
</dbReference>
<keyword evidence="4" id="KW-1185">Reference proteome</keyword>
<proteinExistence type="predicted"/>
<dbReference type="PANTHER" id="PTHR46411">
    <property type="entry name" value="FAMILY ATPASE, PUTATIVE-RELATED"/>
    <property type="match status" value="1"/>
</dbReference>
<dbReference type="EMBL" id="JAQQWP010000011">
    <property type="protein sequence ID" value="KAK8095990.1"/>
    <property type="molecule type" value="Genomic_DNA"/>
</dbReference>
<comment type="caution">
    <text evidence="3">The sequence shown here is derived from an EMBL/GenBank/DDBJ whole genome shotgun (WGS) entry which is preliminary data.</text>
</comment>
<gene>
    <name evidence="3" type="ORF">PG999_014012</name>
</gene>
<feature type="compositionally biased region" description="Pro residues" evidence="1">
    <location>
        <begin position="388"/>
        <end position="400"/>
    </location>
</feature>
<dbReference type="InterPro" id="IPR056599">
    <property type="entry name" value="AAA_lid_fung"/>
</dbReference>
<dbReference type="SUPFAM" id="SSF52540">
    <property type="entry name" value="P-loop containing nucleoside triphosphate hydrolases"/>
    <property type="match status" value="1"/>
</dbReference>
<accession>A0AAW0QG18</accession>
<feature type="compositionally biased region" description="Low complexity" evidence="1">
    <location>
        <begin position="440"/>
        <end position="449"/>
    </location>
</feature>
<reference evidence="3 4" key="1">
    <citation type="submission" date="2023-01" db="EMBL/GenBank/DDBJ databases">
        <title>Analysis of 21 Apiospora genomes using comparative genomics revels a genus with tremendous synthesis potential of carbohydrate active enzymes and secondary metabolites.</title>
        <authorList>
            <person name="Sorensen T."/>
        </authorList>
    </citation>
    <scope>NUCLEOTIDE SEQUENCE [LARGE SCALE GENOMIC DNA]</scope>
    <source>
        <strain evidence="3 4">CBS 117206</strain>
    </source>
</reference>
<protein>
    <recommendedName>
        <fullName evidence="2">AAA+ ATPase domain-containing protein</fullName>
    </recommendedName>
</protein>
<feature type="region of interest" description="Disordered" evidence="1">
    <location>
        <begin position="383"/>
        <end position="527"/>
    </location>
</feature>
<sequence>MKDYFVEQMKEATPAAPSVGIIPTAFKDINDRATLTDDDFLIMSFRVFGFVLRNRKWHQLDLTSMSEVAILGDGEGFDQLVLPPGHGNMVKSMIRQHLRDRRSASANRDKTDVVRGKGKLQPSFRQWIRRGLIMLLHGVPGVGKTSTAGDLGTTARDVEEALEQNFNLASRWDCILLIDEADVFLGERNREDFVRNSLVAVFLRMMEYYSGILFLTTNRVGVFDEAFTSRIHISLYYPPLKREATLQIFEKNWERIKLRYEKNNRKLEIKESEITQFALDYFDNNKEGQWNGRQIRNAFQSALALAELEALGTDDDLLDETDHGQTVVLGKKWFETVADTYKEFLNYLKQVYGADFARRARENLWRYDGFGFHKAPNALNSRLKMADPRPPVEMSPPQAPPGSGLQPQAAYGYGFREAHPSPSSSSSYYQHQQPPPPPHTHQQQQYYPEQRYEQYPEQRPRYIPAQDPYATPSAPQERFVPAPDPYVRGAERYAAGSERLPQTPEQSFRSSAPRESGFPRREADDPR</sequence>
<name>A0AAW0QG18_9PEZI</name>
<dbReference type="Pfam" id="PF00004">
    <property type="entry name" value="AAA"/>
    <property type="match status" value="1"/>
</dbReference>
<feature type="compositionally biased region" description="Basic and acidic residues" evidence="1">
    <location>
        <begin position="517"/>
        <end position="527"/>
    </location>
</feature>
<feature type="domain" description="AAA+ ATPase" evidence="2">
    <location>
        <begin position="130"/>
        <end position="239"/>
    </location>
</feature>
<dbReference type="GO" id="GO:0016887">
    <property type="term" value="F:ATP hydrolysis activity"/>
    <property type="evidence" value="ECO:0007669"/>
    <property type="project" value="InterPro"/>
</dbReference>
<dbReference type="InterPro" id="IPR003593">
    <property type="entry name" value="AAA+_ATPase"/>
</dbReference>
<evidence type="ECO:0000256" key="1">
    <source>
        <dbReference type="SAM" id="MobiDB-lite"/>
    </source>
</evidence>
<evidence type="ECO:0000259" key="2">
    <source>
        <dbReference type="SMART" id="SM00382"/>
    </source>
</evidence>
<dbReference type="SMART" id="SM00382">
    <property type="entry name" value="AAA"/>
    <property type="match status" value="1"/>
</dbReference>
<dbReference type="Proteomes" id="UP001392437">
    <property type="component" value="Unassembled WGS sequence"/>
</dbReference>
<dbReference type="Pfam" id="PF23232">
    <property type="entry name" value="AAA_lid_13"/>
    <property type="match status" value="1"/>
</dbReference>
<dbReference type="AlphaFoldDB" id="A0AAW0QG18"/>
<evidence type="ECO:0000313" key="4">
    <source>
        <dbReference type="Proteomes" id="UP001392437"/>
    </source>
</evidence>
<feature type="compositionally biased region" description="Low complexity" evidence="1">
    <location>
        <begin position="420"/>
        <end position="432"/>
    </location>
</feature>
<dbReference type="Gene3D" id="3.40.50.300">
    <property type="entry name" value="P-loop containing nucleotide triphosphate hydrolases"/>
    <property type="match status" value="1"/>
</dbReference>
<evidence type="ECO:0000313" key="3">
    <source>
        <dbReference type="EMBL" id="KAK8095990.1"/>
    </source>
</evidence>
<dbReference type="PANTHER" id="PTHR46411:SF2">
    <property type="entry name" value="AAA+ ATPASE DOMAIN-CONTAINING PROTEIN"/>
    <property type="match status" value="1"/>
</dbReference>
<dbReference type="GO" id="GO:0005524">
    <property type="term" value="F:ATP binding"/>
    <property type="evidence" value="ECO:0007669"/>
    <property type="project" value="InterPro"/>
</dbReference>
<dbReference type="InterPro" id="IPR003959">
    <property type="entry name" value="ATPase_AAA_core"/>
</dbReference>